<feature type="compositionally biased region" description="Polar residues" evidence="1">
    <location>
        <begin position="34"/>
        <end position="46"/>
    </location>
</feature>
<keyword evidence="3" id="KW-1185">Reference proteome</keyword>
<sequence>MIGILCVKKKNASTPGTKGEQSEITDRVRWKKPTNASRNQQFSQEQQKVRHLIQHSHPTGQRQRNHPSGRGSDTNSEEEGVLGRGAEVLSVYLFQAPEAAFEAAESAGLFLQDQGTKSKRTSVVTWRSAFIPYGSAKRGVERAGGDVVWLLQGPVIGSKGPSQGALAQRDGKVDQPEKHKQVAEMEHQDIAMVNALPPVEGEHAL</sequence>
<dbReference type="GeneTree" id="ENSGT01030000235480"/>
<dbReference type="InParanoid" id="A0A674MEP6"/>
<organism evidence="2 3">
    <name type="scientific">Takifugu rubripes</name>
    <name type="common">Japanese pufferfish</name>
    <name type="synonym">Fugu rubripes</name>
    <dbReference type="NCBI Taxonomy" id="31033"/>
    <lineage>
        <taxon>Eukaryota</taxon>
        <taxon>Metazoa</taxon>
        <taxon>Chordata</taxon>
        <taxon>Craniata</taxon>
        <taxon>Vertebrata</taxon>
        <taxon>Euteleostomi</taxon>
        <taxon>Actinopterygii</taxon>
        <taxon>Neopterygii</taxon>
        <taxon>Teleostei</taxon>
        <taxon>Neoteleostei</taxon>
        <taxon>Acanthomorphata</taxon>
        <taxon>Eupercaria</taxon>
        <taxon>Tetraodontiformes</taxon>
        <taxon>Tetradontoidea</taxon>
        <taxon>Tetraodontidae</taxon>
        <taxon>Takifugu</taxon>
    </lineage>
</organism>
<proteinExistence type="predicted"/>
<evidence type="ECO:0000256" key="1">
    <source>
        <dbReference type="SAM" id="MobiDB-lite"/>
    </source>
</evidence>
<feature type="region of interest" description="Disordered" evidence="1">
    <location>
        <begin position="7"/>
        <end position="81"/>
    </location>
</feature>
<reference evidence="2 3" key="1">
    <citation type="journal article" date="2011" name="Genome Biol. Evol.">
        <title>Integration of the genetic map and genome assembly of fugu facilitates insights into distinct features of genome evolution in teleosts and mammals.</title>
        <authorList>
            <person name="Kai W."/>
            <person name="Kikuchi K."/>
            <person name="Tohari S."/>
            <person name="Chew A.K."/>
            <person name="Tay A."/>
            <person name="Fujiwara A."/>
            <person name="Hosoya S."/>
            <person name="Suetake H."/>
            <person name="Naruse K."/>
            <person name="Brenner S."/>
            <person name="Suzuki Y."/>
            <person name="Venkatesh B."/>
        </authorList>
    </citation>
    <scope>NUCLEOTIDE SEQUENCE [LARGE SCALE GENOMIC DNA]</scope>
</reference>
<dbReference type="AlphaFoldDB" id="A0A674MEP6"/>
<dbReference type="OMA" id="HELNEMF"/>
<reference evidence="2" key="3">
    <citation type="submission" date="2025-09" db="UniProtKB">
        <authorList>
            <consortium name="Ensembl"/>
        </authorList>
    </citation>
    <scope>IDENTIFICATION</scope>
</reference>
<name>A0A674MEP6_TAKRU</name>
<reference evidence="2" key="2">
    <citation type="submission" date="2025-08" db="UniProtKB">
        <authorList>
            <consortium name="Ensembl"/>
        </authorList>
    </citation>
    <scope>IDENTIFICATION</scope>
</reference>
<evidence type="ECO:0000313" key="3">
    <source>
        <dbReference type="Proteomes" id="UP000005226"/>
    </source>
</evidence>
<dbReference type="Proteomes" id="UP000005226">
    <property type="component" value="Chromosome 20"/>
</dbReference>
<accession>A0A674MEP6</accession>
<dbReference type="Ensembl" id="ENSTRUT00000087022.1">
    <property type="protein sequence ID" value="ENSTRUP00000059526.1"/>
    <property type="gene ID" value="ENSTRUG00000029160.1"/>
</dbReference>
<evidence type="ECO:0000313" key="2">
    <source>
        <dbReference type="Ensembl" id="ENSTRUP00000059526.1"/>
    </source>
</evidence>
<protein>
    <submittedName>
        <fullName evidence="2">Uncharacterized protein</fullName>
    </submittedName>
</protein>